<gene>
    <name evidence="1" type="ORF">M422DRAFT_189875</name>
</gene>
<evidence type="ECO:0000313" key="1">
    <source>
        <dbReference type="EMBL" id="KIJ28329.1"/>
    </source>
</evidence>
<proteinExistence type="predicted"/>
<feature type="non-terminal residue" evidence="1">
    <location>
        <position position="1"/>
    </location>
</feature>
<keyword evidence="2" id="KW-1185">Reference proteome</keyword>
<organism evidence="1 2">
    <name type="scientific">Sphaerobolus stellatus (strain SS14)</name>
    <dbReference type="NCBI Taxonomy" id="990650"/>
    <lineage>
        <taxon>Eukaryota</taxon>
        <taxon>Fungi</taxon>
        <taxon>Dikarya</taxon>
        <taxon>Basidiomycota</taxon>
        <taxon>Agaricomycotina</taxon>
        <taxon>Agaricomycetes</taxon>
        <taxon>Phallomycetidae</taxon>
        <taxon>Geastrales</taxon>
        <taxon>Sphaerobolaceae</taxon>
        <taxon>Sphaerobolus</taxon>
    </lineage>
</organism>
<accession>A0A0C9U2F8</accession>
<dbReference type="EMBL" id="KN837309">
    <property type="protein sequence ID" value="KIJ28329.1"/>
    <property type="molecule type" value="Genomic_DNA"/>
</dbReference>
<reference evidence="1 2" key="1">
    <citation type="submission" date="2014-06" db="EMBL/GenBank/DDBJ databases">
        <title>Evolutionary Origins and Diversification of the Mycorrhizal Mutualists.</title>
        <authorList>
            <consortium name="DOE Joint Genome Institute"/>
            <consortium name="Mycorrhizal Genomics Consortium"/>
            <person name="Kohler A."/>
            <person name="Kuo A."/>
            <person name="Nagy L.G."/>
            <person name="Floudas D."/>
            <person name="Copeland A."/>
            <person name="Barry K.W."/>
            <person name="Cichocki N."/>
            <person name="Veneault-Fourrey C."/>
            <person name="LaButti K."/>
            <person name="Lindquist E.A."/>
            <person name="Lipzen A."/>
            <person name="Lundell T."/>
            <person name="Morin E."/>
            <person name="Murat C."/>
            <person name="Riley R."/>
            <person name="Ohm R."/>
            <person name="Sun H."/>
            <person name="Tunlid A."/>
            <person name="Henrissat B."/>
            <person name="Grigoriev I.V."/>
            <person name="Hibbett D.S."/>
            <person name="Martin F."/>
        </authorList>
    </citation>
    <scope>NUCLEOTIDE SEQUENCE [LARGE SCALE GENOMIC DNA]</scope>
    <source>
        <strain evidence="1 2">SS14</strain>
    </source>
</reference>
<dbReference type="AlphaFoldDB" id="A0A0C9U2F8"/>
<protein>
    <submittedName>
        <fullName evidence="1">Uncharacterized protein</fullName>
    </submittedName>
</protein>
<evidence type="ECO:0000313" key="2">
    <source>
        <dbReference type="Proteomes" id="UP000054279"/>
    </source>
</evidence>
<dbReference type="HOGENOM" id="CLU_160181_0_0_1"/>
<dbReference type="Proteomes" id="UP000054279">
    <property type="component" value="Unassembled WGS sequence"/>
</dbReference>
<name>A0A0C9U2F8_SPHS4</name>
<sequence>LSLPRKIHFGDNSIIYMTGQRTIVLQQNVDDMSATTTIKHALLVPSFKVTLLLVCHLTKGGYYATFEGETAKLQQCSTHQTVMTTNHNHGLYHIQATAVLPKPDEQVHIVKTENVLKLTGTPVFCAPCI</sequence>